<evidence type="ECO:0000256" key="3">
    <source>
        <dbReference type="ARBA" id="ARBA00004663"/>
    </source>
</evidence>
<evidence type="ECO:0000256" key="19">
    <source>
        <dbReference type="HAMAP-Rule" id="MF_00719"/>
    </source>
</evidence>
<evidence type="ECO:0000256" key="6">
    <source>
        <dbReference type="ARBA" id="ARBA00015850"/>
    </source>
</evidence>
<evidence type="ECO:0000256" key="2">
    <source>
        <dbReference type="ARBA" id="ARBA00004651"/>
    </source>
</evidence>
<feature type="transmembrane region" description="Helical" evidence="19">
    <location>
        <begin position="235"/>
        <end position="252"/>
    </location>
</feature>
<evidence type="ECO:0000256" key="10">
    <source>
        <dbReference type="ARBA" id="ARBA00022692"/>
    </source>
</evidence>
<proteinExistence type="inferred from homology"/>
<comment type="function">
    <text evidence="14 19">Joins adenosylcobinamide-GDP and alpha-ribazole to generate adenosylcobalamin (Ado-cobalamin). Also synthesizes adenosylcobalamin 5'-phosphate from adenosylcobinamide-GDP and alpha-ribazole 5'-phosphate.</text>
</comment>
<name>A0A1G6N7B2_9FIRM</name>
<evidence type="ECO:0000256" key="4">
    <source>
        <dbReference type="ARBA" id="ARBA00010561"/>
    </source>
</evidence>
<comment type="similarity">
    <text evidence="4 19">Belongs to the CobS family.</text>
</comment>
<keyword evidence="11 19" id="KW-0460">Magnesium</keyword>
<organism evidence="20 21">
    <name type="scientific">Succiniclasticum ruminis</name>
    <dbReference type="NCBI Taxonomy" id="40841"/>
    <lineage>
        <taxon>Bacteria</taxon>
        <taxon>Bacillati</taxon>
        <taxon>Bacillota</taxon>
        <taxon>Negativicutes</taxon>
        <taxon>Acidaminococcales</taxon>
        <taxon>Acidaminococcaceae</taxon>
        <taxon>Succiniclasticum</taxon>
    </lineage>
</organism>
<keyword evidence="8 19" id="KW-0169">Cobalamin biosynthesis</keyword>
<dbReference type="UniPathway" id="UPA00148">
    <property type="reaction ID" value="UER00238"/>
</dbReference>
<dbReference type="InterPro" id="IPR003805">
    <property type="entry name" value="CobS"/>
</dbReference>
<dbReference type="GO" id="GO:0008818">
    <property type="term" value="F:cobalamin 5'-phosphate synthase activity"/>
    <property type="evidence" value="ECO:0007669"/>
    <property type="project" value="UniProtKB-UniRule"/>
</dbReference>
<evidence type="ECO:0000256" key="15">
    <source>
        <dbReference type="ARBA" id="ARBA00032605"/>
    </source>
</evidence>
<gene>
    <name evidence="19" type="primary">cobS</name>
    <name evidence="20" type="ORF">SAMN04487864_11233</name>
</gene>
<protein>
    <recommendedName>
        <fullName evidence="6 19">Adenosylcobinamide-GDP ribazoletransferase</fullName>
        <ecNumber evidence="5 19">2.7.8.26</ecNumber>
    </recommendedName>
    <alternativeName>
        <fullName evidence="16 19">Cobalamin synthase</fullName>
    </alternativeName>
    <alternativeName>
        <fullName evidence="15 19">Cobalamin-5'-phosphate synthase</fullName>
    </alternativeName>
</protein>
<dbReference type="GO" id="GO:0051073">
    <property type="term" value="F:adenosylcobinamide-GDP ribazoletransferase activity"/>
    <property type="evidence" value="ECO:0007669"/>
    <property type="project" value="UniProtKB-UniRule"/>
</dbReference>
<feature type="transmembrane region" description="Helical" evidence="19">
    <location>
        <begin position="170"/>
        <end position="192"/>
    </location>
</feature>
<feature type="transmembrane region" description="Helical" evidence="19">
    <location>
        <begin position="212"/>
        <end position="228"/>
    </location>
</feature>
<reference evidence="21" key="1">
    <citation type="submission" date="2016-10" db="EMBL/GenBank/DDBJ databases">
        <authorList>
            <person name="Varghese N."/>
            <person name="Submissions S."/>
        </authorList>
    </citation>
    <scope>NUCLEOTIDE SEQUENCE [LARGE SCALE GENOMIC DNA]</scope>
    <source>
        <strain evidence="21">DSM 11005</strain>
    </source>
</reference>
<dbReference type="Pfam" id="PF02654">
    <property type="entry name" value="CobS"/>
    <property type="match status" value="1"/>
</dbReference>
<feature type="transmembrane region" description="Helical" evidence="19">
    <location>
        <begin position="144"/>
        <end position="163"/>
    </location>
</feature>
<comment type="catalytic activity">
    <reaction evidence="17 19">
        <text>alpha-ribazole + adenosylcob(III)inamide-GDP = adenosylcob(III)alamin + GMP + H(+)</text>
        <dbReference type="Rhea" id="RHEA:16049"/>
        <dbReference type="ChEBI" id="CHEBI:10329"/>
        <dbReference type="ChEBI" id="CHEBI:15378"/>
        <dbReference type="ChEBI" id="CHEBI:18408"/>
        <dbReference type="ChEBI" id="CHEBI:58115"/>
        <dbReference type="ChEBI" id="CHEBI:60487"/>
        <dbReference type="EC" id="2.7.8.26"/>
    </reaction>
</comment>
<dbReference type="EMBL" id="FMYW01000012">
    <property type="protein sequence ID" value="SDC63287.1"/>
    <property type="molecule type" value="Genomic_DNA"/>
</dbReference>
<evidence type="ECO:0000256" key="9">
    <source>
        <dbReference type="ARBA" id="ARBA00022679"/>
    </source>
</evidence>
<keyword evidence="13 19" id="KW-0472">Membrane</keyword>
<evidence type="ECO:0000256" key="16">
    <source>
        <dbReference type="ARBA" id="ARBA00032853"/>
    </source>
</evidence>
<evidence type="ECO:0000256" key="17">
    <source>
        <dbReference type="ARBA" id="ARBA00048623"/>
    </source>
</evidence>
<keyword evidence="7 19" id="KW-1003">Cell membrane</keyword>
<evidence type="ECO:0000256" key="13">
    <source>
        <dbReference type="ARBA" id="ARBA00023136"/>
    </source>
</evidence>
<dbReference type="PANTHER" id="PTHR34148:SF1">
    <property type="entry name" value="ADENOSYLCOBINAMIDE-GDP RIBAZOLETRANSFERASE"/>
    <property type="match status" value="1"/>
</dbReference>
<dbReference type="EC" id="2.7.8.26" evidence="5 19"/>
<keyword evidence="9 19" id="KW-0808">Transferase</keyword>
<evidence type="ECO:0000256" key="8">
    <source>
        <dbReference type="ARBA" id="ARBA00022573"/>
    </source>
</evidence>
<dbReference type="GO" id="GO:0009236">
    <property type="term" value="P:cobalamin biosynthetic process"/>
    <property type="evidence" value="ECO:0007669"/>
    <property type="project" value="UniProtKB-UniRule"/>
</dbReference>
<feature type="transmembrane region" description="Helical" evidence="19">
    <location>
        <begin position="68"/>
        <end position="86"/>
    </location>
</feature>
<dbReference type="GO" id="GO:0005886">
    <property type="term" value="C:plasma membrane"/>
    <property type="evidence" value="ECO:0007669"/>
    <property type="project" value="UniProtKB-SubCell"/>
</dbReference>
<evidence type="ECO:0000256" key="11">
    <source>
        <dbReference type="ARBA" id="ARBA00022842"/>
    </source>
</evidence>
<evidence type="ECO:0000313" key="20">
    <source>
        <dbReference type="EMBL" id="SDC63287.1"/>
    </source>
</evidence>
<comment type="pathway">
    <text evidence="3 19">Cofactor biosynthesis; adenosylcobalamin biosynthesis; adenosylcobalamin from cob(II)yrinate a,c-diamide: step 7/7.</text>
</comment>
<accession>A0A1G6N7B2</accession>
<comment type="subcellular location">
    <subcellularLocation>
        <location evidence="2 19">Cell membrane</location>
        <topology evidence="2 19">Multi-pass membrane protein</topology>
    </subcellularLocation>
</comment>
<keyword evidence="10 19" id="KW-0812">Transmembrane</keyword>
<comment type="catalytic activity">
    <reaction evidence="18 19">
        <text>alpha-ribazole 5'-phosphate + adenosylcob(III)inamide-GDP = adenosylcob(III)alamin 5'-phosphate + GMP + H(+)</text>
        <dbReference type="Rhea" id="RHEA:23560"/>
        <dbReference type="ChEBI" id="CHEBI:15378"/>
        <dbReference type="ChEBI" id="CHEBI:57918"/>
        <dbReference type="ChEBI" id="CHEBI:58115"/>
        <dbReference type="ChEBI" id="CHEBI:60487"/>
        <dbReference type="ChEBI" id="CHEBI:60493"/>
        <dbReference type="EC" id="2.7.8.26"/>
    </reaction>
</comment>
<evidence type="ECO:0000256" key="7">
    <source>
        <dbReference type="ARBA" id="ARBA00022475"/>
    </source>
</evidence>
<feature type="transmembrane region" description="Helical" evidence="19">
    <location>
        <begin position="98"/>
        <end position="116"/>
    </location>
</feature>
<evidence type="ECO:0000256" key="14">
    <source>
        <dbReference type="ARBA" id="ARBA00025228"/>
    </source>
</evidence>
<evidence type="ECO:0000256" key="18">
    <source>
        <dbReference type="ARBA" id="ARBA00049504"/>
    </source>
</evidence>
<evidence type="ECO:0000256" key="5">
    <source>
        <dbReference type="ARBA" id="ARBA00013200"/>
    </source>
</evidence>
<evidence type="ECO:0000313" key="21">
    <source>
        <dbReference type="Proteomes" id="UP000198943"/>
    </source>
</evidence>
<evidence type="ECO:0000256" key="1">
    <source>
        <dbReference type="ARBA" id="ARBA00001946"/>
    </source>
</evidence>
<keyword evidence="12 19" id="KW-1133">Transmembrane helix</keyword>
<dbReference type="HAMAP" id="MF_00719">
    <property type="entry name" value="CobS"/>
    <property type="match status" value="1"/>
</dbReference>
<comment type="cofactor">
    <cofactor evidence="1 19">
        <name>Mg(2+)</name>
        <dbReference type="ChEBI" id="CHEBI:18420"/>
    </cofactor>
</comment>
<feature type="transmembrane region" description="Helical" evidence="19">
    <location>
        <begin position="264"/>
        <end position="281"/>
    </location>
</feature>
<dbReference type="OrthoDB" id="9794626at2"/>
<dbReference type="PANTHER" id="PTHR34148">
    <property type="entry name" value="ADENOSYLCOBINAMIDE-GDP RIBAZOLETRANSFERASE"/>
    <property type="match status" value="1"/>
</dbReference>
<dbReference type="Proteomes" id="UP000198943">
    <property type="component" value="Unassembled WGS sequence"/>
</dbReference>
<sequence length="282" mass="31131">MAEENLKTKGTEVEEESGFWNRLNIPLPERSTGLFRYIRDFFTCLEFLTRIRMTKREVWFPDDFARSVPYFPLVGGIMGALMWGAARVGALAGFSGNVLGVFLVLAELFFIGTLMYDGFMDTADGVFSGRTRERKLEIMQDSHVGANAVIGAIILILAKVTLLGSFPTAVLGPLLVAMYVVTRTLMVVYILLFPNARPGGLGEMFKTGGSPVYLPLALVLAAGILFYLGPVWCRLTVFSCVPCIALAFYLKWNLGGLTGDTFGFLTECGTVIVLFLAYYLFR</sequence>
<dbReference type="RefSeq" id="WP_093730841.1">
    <property type="nucleotide sequence ID" value="NZ_FMYW01000012.1"/>
</dbReference>
<keyword evidence="21" id="KW-1185">Reference proteome</keyword>
<dbReference type="AlphaFoldDB" id="A0A1G6N7B2"/>
<evidence type="ECO:0000256" key="12">
    <source>
        <dbReference type="ARBA" id="ARBA00022989"/>
    </source>
</evidence>